<dbReference type="Gene3D" id="1.10.238.120">
    <property type="entry name" value="Jann4075-like"/>
    <property type="match status" value="1"/>
</dbReference>
<sequence>MTEDWGLDVQKYSPNADRNAINGIVRYCGISLQKRDSSLVSLSDREEVTRVRESFLKKKLGLTDPDADLDKSIMAVGERMKGDRTKNSVTLYYLLAEHFGMLSMFGGPGSAAGTG</sequence>
<gene>
    <name evidence="1" type="ORF">H0S73_06005</name>
</gene>
<organism evidence="1 2">
    <name type="scientific">Microvirga mediterraneensis</name>
    <dbReference type="NCBI Taxonomy" id="2754695"/>
    <lineage>
        <taxon>Bacteria</taxon>
        <taxon>Pseudomonadati</taxon>
        <taxon>Pseudomonadota</taxon>
        <taxon>Alphaproteobacteria</taxon>
        <taxon>Hyphomicrobiales</taxon>
        <taxon>Methylobacteriaceae</taxon>
        <taxon>Microvirga</taxon>
    </lineage>
</organism>
<proteinExistence type="predicted"/>
<dbReference type="RefSeq" id="WP_181051302.1">
    <property type="nucleotide sequence ID" value="NZ_JACDXJ010000001.1"/>
</dbReference>
<protein>
    <submittedName>
        <fullName evidence="1">DUF2853 family protein</fullName>
    </submittedName>
</protein>
<dbReference type="Proteomes" id="UP000572984">
    <property type="component" value="Unassembled WGS sequence"/>
</dbReference>
<comment type="caution">
    <text evidence="1">The sequence shown here is derived from an EMBL/GenBank/DDBJ whole genome shotgun (WGS) entry which is preliminary data.</text>
</comment>
<reference evidence="1 2" key="1">
    <citation type="submission" date="2020-07" db="EMBL/GenBank/DDBJ databases">
        <title>Draft genome and description of Microvirga mediterraneensis Marseille-Q2068 sp. nov.</title>
        <authorList>
            <person name="Boxberger M."/>
        </authorList>
    </citation>
    <scope>NUCLEOTIDE SEQUENCE [LARGE SCALE GENOMIC DNA]</scope>
    <source>
        <strain evidence="1 2">Marseille-Q2068</strain>
    </source>
</reference>
<dbReference type="EMBL" id="JACDXJ010000001">
    <property type="protein sequence ID" value="MBA1155685.1"/>
    <property type="molecule type" value="Genomic_DNA"/>
</dbReference>
<evidence type="ECO:0000313" key="1">
    <source>
        <dbReference type="EMBL" id="MBA1155685.1"/>
    </source>
</evidence>
<dbReference type="AlphaFoldDB" id="A0A838BKL6"/>
<keyword evidence="2" id="KW-1185">Reference proteome</keyword>
<dbReference type="Pfam" id="PF11015">
    <property type="entry name" value="DUF2853"/>
    <property type="match status" value="1"/>
</dbReference>
<accession>A0A838BKL6</accession>
<dbReference type="SUPFAM" id="SSF158587">
    <property type="entry name" value="Jann4075-like"/>
    <property type="match status" value="1"/>
</dbReference>
<name>A0A838BKL6_9HYPH</name>
<evidence type="ECO:0000313" key="2">
    <source>
        <dbReference type="Proteomes" id="UP000572984"/>
    </source>
</evidence>
<dbReference type="InterPro" id="IPR021274">
    <property type="entry name" value="DUF2853"/>
</dbReference>
<dbReference type="InterPro" id="IPR023154">
    <property type="entry name" value="Jann4075-like_sf"/>
</dbReference>